<accession>A0A2N5M903</accession>
<name>A0A2N5M903_9BACI</name>
<sequence>MDDLLSASLPLGTELLPIGSVLLVKQIKQPVMVYGRKQKQNNSETIWDYVACPYPHGHISSEYNIFFNHDQIHQLMFKGLETTEELEYRNRLSKI</sequence>
<evidence type="ECO:0008006" key="3">
    <source>
        <dbReference type="Google" id="ProtNLM"/>
    </source>
</evidence>
<protein>
    <recommendedName>
        <fullName evidence="3">DUF4176 domain-containing protein</fullName>
    </recommendedName>
</protein>
<keyword evidence="2" id="KW-1185">Reference proteome</keyword>
<dbReference type="InterPro" id="IPR025233">
    <property type="entry name" value="DUF4176"/>
</dbReference>
<comment type="caution">
    <text evidence="1">The sequence shown here is derived from an EMBL/GenBank/DDBJ whole genome shotgun (WGS) entry which is preliminary data.</text>
</comment>
<gene>
    <name evidence="1" type="ORF">CUU66_06425</name>
</gene>
<reference evidence="1 2" key="1">
    <citation type="submission" date="2017-11" db="EMBL/GenBank/DDBJ databases">
        <title>Comparitive Functional Genomics of Dry Heat Resistant strains isolated from the Viking Spacecraft.</title>
        <authorList>
            <person name="Seuylemezian A."/>
            <person name="Cooper K."/>
            <person name="Vaishampayan P."/>
        </authorList>
    </citation>
    <scope>NUCLEOTIDE SEQUENCE [LARGE SCALE GENOMIC DNA]</scope>
    <source>
        <strain evidence="1 2">V1-29</strain>
    </source>
</reference>
<dbReference type="OrthoDB" id="5124454at2"/>
<evidence type="ECO:0000313" key="2">
    <source>
        <dbReference type="Proteomes" id="UP000234748"/>
    </source>
</evidence>
<evidence type="ECO:0000313" key="1">
    <source>
        <dbReference type="EMBL" id="PLT30783.1"/>
    </source>
</evidence>
<dbReference type="Proteomes" id="UP000234748">
    <property type="component" value="Unassembled WGS sequence"/>
</dbReference>
<dbReference type="EMBL" id="PGUY01000017">
    <property type="protein sequence ID" value="PLT30783.1"/>
    <property type="molecule type" value="Genomic_DNA"/>
</dbReference>
<dbReference type="Pfam" id="PF13780">
    <property type="entry name" value="DUF4176"/>
    <property type="match status" value="1"/>
</dbReference>
<dbReference type="AlphaFoldDB" id="A0A2N5M903"/>
<organism evidence="1 2">
    <name type="scientific">Peribacillus deserti</name>
    <dbReference type="NCBI Taxonomy" id="673318"/>
    <lineage>
        <taxon>Bacteria</taxon>
        <taxon>Bacillati</taxon>
        <taxon>Bacillota</taxon>
        <taxon>Bacilli</taxon>
        <taxon>Bacillales</taxon>
        <taxon>Bacillaceae</taxon>
        <taxon>Peribacillus</taxon>
    </lineage>
</organism>
<dbReference type="RefSeq" id="WP_101640849.1">
    <property type="nucleotide sequence ID" value="NZ_PGUY01000017.1"/>
</dbReference>
<proteinExistence type="predicted"/>